<gene>
    <name evidence="2" type="ORF">NEF87_000079</name>
</gene>
<sequence length="111" mass="12693">MIFMTPAPEINWLDAILEGLSLLGFVFILVMAFYAKKKNKIFASKGFPLMILAISMGTISAFMDLISEFYWMDNYELFKSVMSILLIVGFSLFALSLILVFKFTQFMMGEE</sequence>
<keyword evidence="3" id="KW-1185">Reference proteome</keyword>
<proteinExistence type="predicted"/>
<evidence type="ECO:0000256" key="1">
    <source>
        <dbReference type="SAM" id="Phobius"/>
    </source>
</evidence>
<keyword evidence="1" id="KW-1133">Transmembrane helix</keyword>
<reference evidence="2" key="1">
    <citation type="submission" date="2022-09" db="EMBL/GenBank/DDBJ databases">
        <title>Actin cytoskeleton and complex cell architecture in an #Asgard archaeon.</title>
        <authorList>
            <person name="Ponce Toledo R.I."/>
            <person name="Schleper C."/>
            <person name="Rodrigues Oliveira T."/>
            <person name="Wollweber F."/>
            <person name="Xu J."/>
            <person name="Rittmann S."/>
            <person name="Klingl A."/>
            <person name="Pilhofer M."/>
        </authorList>
    </citation>
    <scope>NUCLEOTIDE SEQUENCE</scope>
    <source>
        <strain evidence="2">B-35</strain>
    </source>
</reference>
<name>A0ABY6HJU9_9ARCH</name>
<accession>A0ABY6HJU9</accession>
<feature type="transmembrane region" description="Helical" evidence="1">
    <location>
        <begin position="12"/>
        <end position="35"/>
    </location>
</feature>
<evidence type="ECO:0000313" key="3">
    <source>
        <dbReference type="Proteomes" id="UP001208689"/>
    </source>
</evidence>
<evidence type="ECO:0000313" key="2">
    <source>
        <dbReference type="EMBL" id="UYP43794.1"/>
    </source>
</evidence>
<protein>
    <submittedName>
        <fullName evidence="2">Uncharacterized protein</fullName>
    </submittedName>
</protein>
<feature type="transmembrane region" description="Helical" evidence="1">
    <location>
        <begin position="47"/>
        <end position="71"/>
    </location>
</feature>
<feature type="transmembrane region" description="Helical" evidence="1">
    <location>
        <begin position="77"/>
        <end position="101"/>
    </location>
</feature>
<keyword evidence="1" id="KW-0812">Transmembrane</keyword>
<dbReference type="Proteomes" id="UP001208689">
    <property type="component" value="Chromosome"/>
</dbReference>
<keyword evidence="1" id="KW-0472">Membrane</keyword>
<organism evidence="2 3">
    <name type="scientific">Candidatus Lokiarchaeum ossiferum</name>
    <dbReference type="NCBI Taxonomy" id="2951803"/>
    <lineage>
        <taxon>Archaea</taxon>
        <taxon>Promethearchaeati</taxon>
        <taxon>Promethearchaeota</taxon>
        <taxon>Promethearchaeia</taxon>
        <taxon>Promethearchaeales</taxon>
        <taxon>Promethearchaeaceae</taxon>
        <taxon>Candidatus Lokiarchaeum</taxon>
    </lineage>
</organism>
<dbReference type="EMBL" id="CP104013">
    <property type="protein sequence ID" value="UYP43794.1"/>
    <property type="molecule type" value="Genomic_DNA"/>
</dbReference>